<dbReference type="InterPro" id="IPR001279">
    <property type="entry name" value="Metallo-B-lactamas"/>
</dbReference>
<dbReference type="InterPro" id="IPR022712">
    <property type="entry name" value="Beta_Casp"/>
</dbReference>
<gene>
    <name evidence="4" type="ORF">HUO12_13925</name>
</gene>
<dbReference type="Pfam" id="PF00753">
    <property type="entry name" value="Lactamase_B"/>
    <property type="match status" value="1"/>
</dbReference>
<evidence type="ECO:0000256" key="1">
    <source>
        <dbReference type="ARBA" id="ARBA00022801"/>
    </source>
</evidence>
<evidence type="ECO:0000313" key="4">
    <source>
        <dbReference type="EMBL" id="NVE95998.1"/>
    </source>
</evidence>
<feature type="domain" description="Metallo-beta-lactamase" evidence="2">
    <location>
        <begin position="46"/>
        <end position="254"/>
    </location>
</feature>
<dbReference type="InterPro" id="IPR050698">
    <property type="entry name" value="MBL"/>
</dbReference>
<dbReference type="SUPFAM" id="SSF56281">
    <property type="entry name" value="Metallo-hydrolase/oxidoreductase"/>
    <property type="match status" value="1"/>
</dbReference>
<keyword evidence="5" id="KW-1185">Reference proteome</keyword>
<dbReference type="Pfam" id="PF10996">
    <property type="entry name" value="Beta-Casp"/>
    <property type="match status" value="1"/>
</dbReference>
<dbReference type="GO" id="GO:0004521">
    <property type="term" value="F:RNA endonuclease activity"/>
    <property type="evidence" value="ECO:0007669"/>
    <property type="project" value="TreeGrafter"/>
</dbReference>
<sequence>MEIRGNYGYWQRPRGGLNRARQAAEIADGRCIIVHLTFLGAADTVTGSKFLVETQQSRILVDCGLFQGYKVLRSRNWNPLPVDPASIDAVVLTHAHLDHSGYLPLLVKNGFSGKVFCTKGTRALCGLLLPDSGYLLEADARYANRRGFSKHKPALPLYTRSDALKSLESFIPQPFGEDFQVTRDCSIRFRYAGHILGAATVEMIAEGKRIVFSGDLGRFGDPLMFDPEPISEADYLLIESTYGDRLHPEFAPQQELERIITRTVARGGSVIIPSFAVGRAQALLYHINAIRQRGKLPGIPVYLDSPMACSATDLFCQHAQDHRLSSAQCRDAWDDVIYTRNVEHSKRLDTEPGSKIIISASGMVTGGRILHRLKRYAPDHRSTIVMAGYQAGGTRGAAMLNGAEAIKIHGEYVPVRAEIVSLDMLSAHADQHELLRWLSGFKLPPKECFIVHGEADSADRFRLKIAEKFAWKARVPEHRERVKL</sequence>
<dbReference type="CDD" id="cd16295">
    <property type="entry name" value="TTHA0252-CPSF-like_MBL-fold"/>
    <property type="match status" value="1"/>
</dbReference>
<dbReference type="InterPro" id="IPR011108">
    <property type="entry name" value="RMMBL"/>
</dbReference>
<keyword evidence="1 4" id="KW-0378">Hydrolase</keyword>
<dbReference type="SMART" id="SM00849">
    <property type="entry name" value="Lactamase_B"/>
    <property type="match status" value="1"/>
</dbReference>
<name>A0A850HFV3_9SPHN</name>
<evidence type="ECO:0000313" key="5">
    <source>
        <dbReference type="Proteomes" id="UP000546031"/>
    </source>
</evidence>
<comment type="caution">
    <text evidence="4">The sequence shown here is derived from an EMBL/GenBank/DDBJ whole genome shotgun (WGS) entry which is preliminary data.</text>
</comment>
<protein>
    <submittedName>
        <fullName evidence="4">MBL fold metallo-hydrolase</fullName>
    </submittedName>
</protein>
<organism evidence="4 5">
    <name type="scientific">Altererythrobacter lutimaris</name>
    <dbReference type="NCBI Taxonomy" id="2743979"/>
    <lineage>
        <taxon>Bacteria</taxon>
        <taxon>Pseudomonadati</taxon>
        <taxon>Pseudomonadota</taxon>
        <taxon>Alphaproteobacteria</taxon>
        <taxon>Sphingomonadales</taxon>
        <taxon>Erythrobacteraceae</taxon>
        <taxon>Altererythrobacter</taxon>
    </lineage>
</organism>
<dbReference type="EMBL" id="JABWTA010000001">
    <property type="protein sequence ID" value="NVE95998.1"/>
    <property type="molecule type" value="Genomic_DNA"/>
</dbReference>
<dbReference type="GO" id="GO:0016787">
    <property type="term" value="F:hydrolase activity"/>
    <property type="evidence" value="ECO:0007669"/>
    <property type="project" value="UniProtKB-KW"/>
</dbReference>
<evidence type="ECO:0000259" key="2">
    <source>
        <dbReference type="SMART" id="SM00849"/>
    </source>
</evidence>
<feature type="domain" description="Beta-Casp" evidence="3">
    <location>
        <begin position="280"/>
        <end position="399"/>
    </location>
</feature>
<dbReference type="Gene3D" id="3.60.15.10">
    <property type="entry name" value="Ribonuclease Z/Hydroxyacylglutathione hydrolase-like"/>
    <property type="match status" value="1"/>
</dbReference>
<accession>A0A850HFV3</accession>
<dbReference type="InterPro" id="IPR036866">
    <property type="entry name" value="RibonucZ/Hydroxyglut_hydro"/>
</dbReference>
<reference evidence="4 5" key="1">
    <citation type="submission" date="2020-06" db="EMBL/GenBank/DDBJ databases">
        <title>Altererythrobacter lutimaris sp. nov., a marine bacterium isolated from a tidal flat.</title>
        <authorList>
            <person name="Kim D."/>
            <person name="Yoo Y."/>
            <person name="Kim J.-J."/>
        </authorList>
    </citation>
    <scope>NUCLEOTIDE SEQUENCE [LARGE SCALE GENOMIC DNA]</scope>
    <source>
        <strain evidence="4 5">JGD-16</strain>
    </source>
</reference>
<dbReference type="Proteomes" id="UP000546031">
    <property type="component" value="Unassembled WGS sequence"/>
</dbReference>
<dbReference type="Gene3D" id="3.40.50.10890">
    <property type="match status" value="1"/>
</dbReference>
<dbReference type="AlphaFoldDB" id="A0A850HFV3"/>
<dbReference type="PANTHER" id="PTHR11203:SF37">
    <property type="entry name" value="INTEGRATOR COMPLEX SUBUNIT 11"/>
    <property type="match status" value="1"/>
</dbReference>
<dbReference type="Pfam" id="PF07521">
    <property type="entry name" value="RMMBL"/>
    <property type="match status" value="1"/>
</dbReference>
<proteinExistence type="predicted"/>
<dbReference type="SMART" id="SM01027">
    <property type="entry name" value="Beta-Casp"/>
    <property type="match status" value="1"/>
</dbReference>
<evidence type="ECO:0000259" key="3">
    <source>
        <dbReference type="SMART" id="SM01027"/>
    </source>
</evidence>
<dbReference type="PANTHER" id="PTHR11203">
    <property type="entry name" value="CLEAVAGE AND POLYADENYLATION SPECIFICITY FACTOR FAMILY MEMBER"/>
    <property type="match status" value="1"/>
</dbReference>